<accession>A0ABU9W725</accession>
<dbReference type="RefSeq" id="WP_342115449.1">
    <property type="nucleotide sequence ID" value="NZ_JBCAUN010000003.1"/>
</dbReference>
<organism evidence="2 3">
    <name type="scientific">Leifsonia stereocauli</name>
    <dbReference type="NCBI Taxonomy" id="3134136"/>
    <lineage>
        <taxon>Bacteria</taxon>
        <taxon>Bacillati</taxon>
        <taxon>Actinomycetota</taxon>
        <taxon>Actinomycetes</taxon>
        <taxon>Micrococcales</taxon>
        <taxon>Microbacteriaceae</taxon>
        <taxon>Leifsonia</taxon>
    </lineage>
</organism>
<dbReference type="Proteomes" id="UP001425155">
    <property type="component" value="Unassembled WGS sequence"/>
</dbReference>
<dbReference type="EMBL" id="JBCLVG010000003">
    <property type="protein sequence ID" value="MEN1947818.1"/>
    <property type="molecule type" value="Genomic_DNA"/>
</dbReference>
<evidence type="ECO:0000256" key="1">
    <source>
        <dbReference type="SAM" id="MobiDB-lite"/>
    </source>
</evidence>
<keyword evidence="3" id="KW-1185">Reference proteome</keyword>
<evidence type="ECO:0000313" key="2">
    <source>
        <dbReference type="EMBL" id="MEN1947818.1"/>
    </source>
</evidence>
<proteinExistence type="predicted"/>
<comment type="caution">
    <text evidence="2">The sequence shown here is derived from an EMBL/GenBank/DDBJ whole genome shotgun (WGS) entry which is preliminary data.</text>
</comment>
<sequence length="1182" mass="125485">MADLDAIAASVVSPLTTTATNVVRDAFVLALEPEDEFDVSAVAIESLEFASSAVGGLSSAASTPAAGTVRSTSRVEVPLADSAGGAASAGLSVTLYGPGDVRGIDPAQIVRRFPAPGAQTAEETVLAHIEFDRPELPWAFSATKQAAVMRPWLTLVVLERSTVIREPATSALLPVFQVPLAQLPVLTHADLWAHAQAPATSTGQDLSARLSPAHAQVNLSRVISPRILKENTDYIAALVPTTDVGVRGGLGLTGGTLEPAWTTSSPDPMRLPVYDSWEFRTGPNGDFRSLALELQGVAAPYEVGRKFIDTSQPGKPLRALGADEVGRKQVLRCALFSPSLPKTPEQQVAETAVWPDAMIDELHAELDLPAAIEGTQEQTDGVPDLPIIGPRIYAKLHRGSAVIEGSDWFAELNLAPVKRIVGGLGTRVVQRDQERLMQSAWAQLGEVESANRAIRLAQLAELLATRLHSRLGELQTGHLLQVASPLATRISVSAGSTLFADVTLSATPVAATTGAFRRVTRPAGPMIRRTDAASQERAGNVVGTEATLRDFTRVYSNPEGIGRLTSDVVAHLDLQLVSAAIGTPVDAVGGLLKRANAQVEGQGGFATYLTEPSRWKAADASFDLGAAVATRWTEKLLRSSTIPAVESIRAQRVGPLAAELSLSKATSSSPLREQLKGTAVKLNDRVLVDLGVVDVRPGGPVVDGPVIDGPVIDGPVIDGPIIRGPVIDGPIIRGPVVDGPVIRGPVVSPLNPRIPLTRRSPIGGAVGRLPQGGAGAAVRIPVGGGVLAGGGAGGGVLGGGALGARRIPVEGHVLVGGRGLRVIDVQHLKKLGDTRDAAELDAGLAQFADLAEVKLTPTLDRIDQLPFDVLRAEMTTLIDPGALLTIDTVPHRDALAVASAAITTAIDPRHTVRSSLAGRLHLSAGLAERWVAQPRIAPIMAAPRFDRPMYRALEEYDRDWLVPGLGLLPADDFVTVLSTNREFMAAFFVGLSDEMGRELLWRGYPTDQRGTYFHRFWNPAADELPKPIHLFPKKPLVDQVSLGGSGGKDCAVIVVKSELVRRFPDLIIQAVENQGTVRDPIFEKVDSPQKTARILFSEVLDPDIALVGVDLSVDELDGEKWWITIAEHPSATRFKRPPDTDLPAAQKHLTDTSPHSAAYAEDHLHRPVRVAFQATDLIVREA</sequence>
<reference evidence="2 3" key="1">
    <citation type="submission" date="2024-03" db="EMBL/GenBank/DDBJ databases">
        <title>YIM 134122 draft genome.</title>
        <authorList>
            <person name="Zuo S."/>
            <person name="Xiong L."/>
        </authorList>
    </citation>
    <scope>NUCLEOTIDE SEQUENCE [LARGE SCALE GENOMIC DNA]</scope>
    <source>
        <strain evidence="2 3">YIM 134122</strain>
    </source>
</reference>
<protein>
    <submittedName>
        <fullName evidence="2">Uncharacterized protein</fullName>
    </submittedName>
</protein>
<feature type="region of interest" description="Disordered" evidence="1">
    <location>
        <begin position="1133"/>
        <end position="1155"/>
    </location>
</feature>
<gene>
    <name evidence="2" type="ORF">WJX64_14770</name>
</gene>
<name>A0ABU9W725_9MICO</name>
<evidence type="ECO:0000313" key="3">
    <source>
        <dbReference type="Proteomes" id="UP001425155"/>
    </source>
</evidence>